<keyword evidence="7" id="KW-1185">Reference proteome</keyword>
<evidence type="ECO:0000313" key="7">
    <source>
        <dbReference type="Proteomes" id="UP000006732"/>
    </source>
</evidence>
<dbReference type="KEGG" id="ppd:Ppro_3810"/>
<accession>A0R7K6</accession>
<dbReference type="Pfam" id="PF07804">
    <property type="entry name" value="HipA_C"/>
    <property type="match status" value="1"/>
</dbReference>
<protein>
    <submittedName>
        <fullName evidence="6">HipA domain protein</fullName>
    </submittedName>
</protein>
<feature type="domain" description="HipA N-terminal subdomain 1" evidence="5">
    <location>
        <begin position="8"/>
        <end position="103"/>
    </location>
</feature>
<keyword evidence="3" id="KW-0418">Kinase</keyword>
<evidence type="ECO:0000259" key="5">
    <source>
        <dbReference type="Pfam" id="PF13657"/>
    </source>
</evidence>
<name>A0R7K6_PELPD</name>
<keyword evidence="6" id="KW-0614">Plasmid</keyword>
<keyword evidence="2" id="KW-0808">Transferase</keyword>
<geneLocation type="plasmid" evidence="6 7">
    <name>pPRO1</name>
</geneLocation>
<dbReference type="NCBIfam" id="TIGR03071">
    <property type="entry name" value="couple_hipA"/>
    <property type="match status" value="1"/>
</dbReference>
<dbReference type="GO" id="GO:0004674">
    <property type="term" value="F:protein serine/threonine kinase activity"/>
    <property type="evidence" value="ECO:0007669"/>
    <property type="project" value="TreeGrafter"/>
</dbReference>
<dbReference type="SMR" id="A0R7K6"/>
<dbReference type="HOGENOM" id="CLU_049572_0_0_7"/>
<dbReference type="EMBL" id="CP000483">
    <property type="protein sequence ID" value="ABL01398.1"/>
    <property type="molecule type" value="Genomic_DNA"/>
</dbReference>
<organism evidence="6 7">
    <name type="scientific">Pelobacter propionicus (strain DSM 2379 / NBRC 103807 / OttBd1)</name>
    <dbReference type="NCBI Taxonomy" id="338966"/>
    <lineage>
        <taxon>Bacteria</taxon>
        <taxon>Pseudomonadati</taxon>
        <taxon>Thermodesulfobacteriota</taxon>
        <taxon>Desulfuromonadia</taxon>
        <taxon>Desulfuromonadales</taxon>
        <taxon>Desulfuromonadaceae</taxon>
        <taxon>Pelobacter</taxon>
    </lineage>
</organism>
<dbReference type="InterPro" id="IPR052028">
    <property type="entry name" value="HipA_Ser/Thr_kinase"/>
</dbReference>
<proteinExistence type="inferred from homology"/>
<dbReference type="PANTHER" id="PTHR37419:SF1">
    <property type="entry name" value="SERINE_THREONINE-PROTEIN KINASE TOXIN HIPA"/>
    <property type="match status" value="1"/>
</dbReference>
<dbReference type="Pfam" id="PF13657">
    <property type="entry name" value="Couple_hipA"/>
    <property type="match status" value="1"/>
</dbReference>
<dbReference type="Gene3D" id="1.10.1070.20">
    <property type="match status" value="1"/>
</dbReference>
<gene>
    <name evidence="6" type="ordered locus">Ppro_3810</name>
</gene>
<sequence length="402" mass="44297">MTITPHTLAVWADDQRAGLLDRSIDQHQYVFAYDPAAESPSAQVSLTMPVRLESWASRDLHPIFQMNLPEGALLEAIRRTVSKLIGEDDLTILRVTGGNQVGRNRFSLAADPAPGIVETKESLDELLSYPDTEELFNDLVAKYALRSGVSGVQPKVMLDATERGTAAVGGYIVKSWGSEYPQLAANEFFCMTAAKRAGLSVPEFHLSENGGLFVMKRFDLGERGEPLGFEDICSLQALATTRKYSSTYERVARTIKDFVSPAALLVAREQFFASLVLSCMVRNGDAHLKNFGVLYDRPGQLVQLAPVYDVVTTTAYIPKDVPALSLFGTKKWWSRRALERFAVSHLSLPVGRVGQILEKVAEAVTDTRGIVSAYMVEHPEYREVGNLQLASWEVGVANLVLI</sequence>
<comment type="similarity">
    <text evidence="1">Belongs to the HipA Ser/Thr kinase family.</text>
</comment>
<dbReference type="DNASU" id="4571445"/>
<evidence type="ECO:0000256" key="2">
    <source>
        <dbReference type="ARBA" id="ARBA00022679"/>
    </source>
</evidence>
<dbReference type="InterPro" id="IPR017508">
    <property type="entry name" value="HipA_N1"/>
</dbReference>
<dbReference type="GO" id="GO:0005829">
    <property type="term" value="C:cytosol"/>
    <property type="evidence" value="ECO:0007669"/>
    <property type="project" value="TreeGrafter"/>
</dbReference>
<feature type="domain" description="HipA-like C-terminal" evidence="4">
    <location>
        <begin position="148"/>
        <end position="366"/>
    </location>
</feature>
<dbReference type="InterPro" id="IPR012893">
    <property type="entry name" value="HipA-like_C"/>
</dbReference>
<dbReference type="Proteomes" id="UP000006732">
    <property type="component" value="Plasmid pPRO1"/>
</dbReference>
<reference evidence="6 7" key="1">
    <citation type="submission" date="2006-10" db="EMBL/GenBank/DDBJ databases">
        <title>Complete sequence of plasmid pPRO1 of Pelobacter propionicus DSM 2379.</title>
        <authorList>
            <consortium name="US DOE Joint Genome Institute"/>
            <person name="Copeland A."/>
            <person name="Lucas S."/>
            <person name="Lapidus A."/>
            <person name="Barry K."/>
            <person name="Detter J.C."/>
            <person name="Glavina del Rio T."/>
            <person name="Hammon N."/>
            <person name="Israni S."/>
            <person name="Dalin E."/>
            <person name="Tice H."/>
            <person name="Pitluck S."/>
            <person name="Saunders E."/>
            <person name="Brettin T."/>
            <person name="Bruce D."/>
            <person name="Han C."/>
            <person name="Tapia R."/>
            <person name="Schmutz J."/>
            <person name="Larimer F."/>
            <person name="Land M."/>
            <person name="Hauser L."/>
            <person name="Kyrpides N."/>
            <person name="Kim E."/>
            <person name="Lovley D."/>
            <person name="Richardson P."/>
        </authorList>
    </citation>
    <scope>NUCLEOTIDE SEQUENCE [LARGE SCALE GENOMIC DNA]</scope>
    <source>
        <strain evidence="7">DSM 2379 / NBRC 103807 / OttBd1</strain>
        <plasmid evidence="7">Plasmid pPRO1</plasmid>
    </source>
</reference>
<dbReference type="AlphaFoldDB" id="A0R7K6"/>
<evidence type="ECO:0000313" key="6">
    <source>
        <dbReference type="EMBL" id="ABL01398.1"/>
    </source>
</evidence>
<dbReference type="eggNOG" id="COG3550">
    <property type="taxonomic scope" value="Bacteria"/>
</dbReference>
<evidence type="ECO:0000256" key="3">
    <source>
        <dbReference type="ARBA" id="ARBA00022777"/>
    </source>
</evidence>
<dbReference type="PANTHER" id="PTHR37419">
    <property type="entry name" value="SERINE/THREONINE-PROTEIN KINASE TOXIN HIPA"/>
    <property type="match status" value="1"/>
</dbReference>
<evidence type="ECO:0000256" key="1">
    <source>
        <dbReference type="ARBA" id="ARBA00010164"/>
    </source>
</evidence>
<evidence type="ECO:0000259" key="4">
    <source>
        <dbReference type="Pfam" id="PF07804"/>
    </source>
</evidence>
<dbReference type="RefSeq" id="WP_011733917.1">
    <property type="nucleotide sequence ID" value="NC_008607.1"/>
</dbReference>